<gene>
    <name evidence="2" type="ORF">SEA_TAPTIC_6</name>
</gene>
<protein>
    <submittedName>
        <fullName evidence="2">Portal protein</fullName>
    </submittedName>
</protein>
<evidence type="ECO:0000256" key="1">
    <source>
        <dbReference type="SAM" id="MobiDB-lite"/>
    </source>
</evidence>
<proteinExistence type="predicted"/>
<reference evidence="2 3" key="1">
    <citation type="submission" date="2016-11" db="EMBL/GenBank/DDBJ databases">
        <authorList>
            <person name="Seier E.R."/>
            <person name="Hipwell C.M."/>
            <person name="Kelliher A.B."/>
            <person name="Lando N.A."/>
            <person name="Tsaousis B.E."/>
            <person name="Esposito E.C."/>
            <person name="Heckman E.L."/>
            <person name="Mageeney C.M."/>
            <person name="Kenna M.A."/>
            <person name="Ware V.C."/>
            <person name="Garlena R.A."/>
            <person name="Russell D.A."/>
            <person name="Pope W.H."/>
            <person name="Jacobs-Sera D."/>
            <person name="Hendrix R.W."/>
            <person name="Hatfull G.F."/>
        </authorList>
    </citation>
    <scope>NUCLEOTIDE SEQUENCE [LARGE SCALE GENOMIC DNA]</scope>
</reference>
<feature type="compositionally biased region" description="Acidic residues" evidence="1">
    <location>
        <begin position="492"/>
        <end position="514"/>
    </location>
</feature>
<feature type="region of interest" description="Disordered" evidence="1">
    <location>
        <begin position="482"/>
        <end position="517"/>
    </location>
</feature>
<keyword evidence="3" id="KW-1185">Reference proteome</keyword>
<dbReference type="Proteomes" id="UP000225735">
    <property type="component" value="Segment"/>
</dbReference>
<evidence type="ECO:0000313" key="3">
    <source>
        <dbReference type="Proteomes" id="UP000225735"/>
    </source>
</evidence>
<organism evidence="2 3">
    <name type="scientific">Mycobacterium phage Taptic</name>
    <dbReference type="NCBI Taxonomy" id="1920305"/>
    <lineage>
        <taxon>Viruses</taxon>
        <taxon>Duplodnaviria</taxon>
        <taxon>Heunggongvirae</taxon>
        <taxon>Uroviricota</taxon>
        <taxon>Caudoviricetes</taxon>
        <taxon>Northamptonvirus</taxon>
        <taxon>Northamptonvirus taptic</taxon>
    </lineage>
</organism>
<name>A0A1J0MDR0_9CAUD</name>
<evidence type="ECO:0000313" key="2">
    <source>
        <dbReference type="EMBL" id="APD19236.1"/>
    </source>
</evidence>
<sequence>MATVRGVTASNFRVVRRRRASQPAALTASLTAAVAPVKDPTKIFSGSTGARQPWQEEAWRFTKCVGELGYFVRWRSNACAQVRLIASSIDPETGLPTGSVDEKDENAKRVVELVQQIAGGPLGQKSLIKRAAACLTVTGELWICILQRPEGERWYAVTKNEIKASQKIVEYPDGRKAASVAIQLPDRELHDYDPNNDAMFRVWNEAFDDATEADSPVRAVLPVLAEIEHATKKINNADRSRLLNNGLLMVPSEASLPDNAPDGTTNGSRRVATSLQKMLVQAATTVTQDENSLVSVLPIVAAAPGEHLGKIAHIEFSKEATKTAVEIRTDSIGRLAMGLDVSPERLLGMGNNSNHWSAYLLADEDVKLHVNPVLEVLVQAIQQAVIAPMLQKEGIDPNKYTLWFDASRLTADPDITDEAKDAFTSGAIRGEAFVKALGLPADARYDMKTEEGLAEWARDRVSEDPRLLPMLAQLIPELKDRTFTDIAPTDDSTSDDGYTDSDAATEEPDTETNDPTEPAYAIAEDLLVNRALELAAKRRIHTNDRLTHARLRHLPVHERNRHLPPVSPDKIAKLVEGWDDILTSSYAARTGLSLDRLRAAVTRRVTAELTAGQSNVHTLNGKAL</sequence>
<accession>A0A1J0MDR0</accession>
<dbReference type="EMBL" id="KY130461">
    <property type="protein sequence ID" value="APD19236.1"/>
    <property type="molecule type" value="Genomic_DNA"/>
</dbReference>